<dbReference type="AlphaFoldDB" id="A0A437CTE2"/>
<feature type="region of interest" description="Disordered" evidence="1">
    <location>
        <begin position="60"/>
        <end position="82"/>
    </location>
</feature>
<dbReference type="OrthoDB" id="206689at2759"/>
<gene>
    <name evidence="2" type="ORF">OJAV_G00119450</name>
</gene>
<feature type="compositionally biased region" description="Basic and acidic residues" evidence="1">
    <location>
        <begin position="72"/>
        <end position="82"/>
    </location>
</feature>
<reference evidence="2 3" key="2">
    <citation type="submission" date="2019-01" db="EMBL/GenBank/DDBJ databases">
        <title>A chromosome length genome reference of the Java medaka (oryzias javanicus).</title>
        <authorList>
            <person name="Herpin A."/>
            <person name="Takehana Y."/>
            <person name="Naruse K."/>
            <person name="Ansai S."/>
            <person name="Kawaguchi M."/>
        </authorList>
    </citation>
    <scope>NUCLEOTIDE SEQUENCE [LARGE SCALE GENOMIC DNA]</scope>
    <source>
        <strain evidence="2">RS831</strain>
        <tissue evidence="2">Whole body</tissue>
    </source>
</reference>
<dbReference type="Proteomes" id="UP000283210">
    <property type="component" value="Chromosome 12"/>
</dbReference>
<accession>A0A437CTE2</accession>
<proteinExistence type="predicted"/>
<reference evidence="2 3" key="1">
    <citation type="submission" date="2018-11" db="EMBL/GenBank/DDBJ databases">
        <authorList>
            <person name="Lopez-Roques C."/>
            <person name="Donnadieu C."/>
            <person name="Bouchez O."/>
            <person name="Klopp C."/>
            <person name="Cabau C."/>
            <person name="Zahm M."/>
        </authorList>
    </citation>
    <scope>NUCLEOTIDE SEQUENCE [LARGE SCALE GENOMIC DNA]</scope>
    <source>
        <strain evidence="2">RS831</strain>
        <tissue evidence="2">Whole body</tissue>
    </source>
</reference>
<dbReference type="EMBL" id="CM012448">
    <property type="protein sequence ID" value="RVE65704.1"/>
    <property type="molecule type" value="Genomic_DNA"/>
</dbReference>
<evidence type="ECO:0000256" key="1">
    <source>
        <dbReference type="SAM" id="MobiDB-lite"/>
    </source>
</evidence>
<name>A0A437CTE2_ORYJA</name>
<keyword evidence="3" id="KW-1185">Reference proteome</keyword>
<evidence type="ECO:0000313" key="3">
    <source>
        <dbReference type="Proteomes" id="UP000283210"/>
    </source>
</evidence>
<protein>
    <submittedName>
        <fullName evidence="2">Uncharacterized protein</fullName>
    </submittedName>
</protein>
<evidence type="ECO:0000313" key="2">
    <source>
        <dbReference type="EMBL" id="RVE65704.1"/>
    </source>
</evidence>
<organism evidence="2 3">
    <name type="scientific">Oryzias javanicus</name>
    <name type="common">Javanese ricefish</name>
    <name type="synonym">Aplocheilus javanicus</name>
    <dbReference type="NCBI Taxonomy" id="123683"/>
    <lineage>
        <taxon>Eukaryota</taxon>
        <taxon>Metazoa</taxon>
        <taxon>Chordata</taxon>
        <taxon>Craniata</taxon>
        <taxon>Vertebrata</taxon>
        <taxon>Euteleostomi</taxon>
        <taxon>Actinopterygii</taxon>
        <taxon>Neopterygii</taxon>
        <taxon>Teleostei</taxon>
        <taxon>Neoteleostei</taxon>
        <taxon>Acanthomorphata</taxon>
        <taxon>Ovalentaria</taxon>
        <taxon>Atherinomorphae</taxon>
        <taxon>Beloniformes</taxon>
        <taxon>Adrianichthyidae</taxon>
        <taxon>Oryziinae</taxon>
        <taxon>Oryzias</taxon>
    </lineage>
</organism>
<sequence length="82" mass="9422">MNEVKKRREAGLLERLERFAVKKYYTIRRGFLMTAIAVRNLAVGLPPLDQLRREVAFANMKGPQEEANQNDPLKDEVGHAEL</sequence>